<keyword evidence="2" id="KW-1003">Cell membrane</keyword>
<sequence length="486" mass="52164">MRLGQTSLIYFVAKIIGSALGFLATIYFARVLGEVVLGYYALALALVSWLALGGRIGLSQAITKRISEETESESYATAGVLLIGTFGLIMAVGVYLFRGHVEAYIGQPVAVLVILMLFASLFKGFINAALKGYHFVHIYAILSTTKIGLRSLIQVALVVVGYSLVGLLVGYVAGAVIVGFIGLAVLQFRPTRPRKEHFKSLFDFAKFSWLGSIRHRAFNEVDIVVLGFFVQTGLIGVYSVAWALSKFLDIFGESVSNTLFPEMSKIATAEDRKAVSGLTEDALAFAGLIAIPGFVGGTVLADRLMAIYGEGFVVGQVVLPILIGALLIYAFTRQFLNTLNAIDRPDLAFRANGAFILSNVTLNVLLIWRYGWVGAAVATAVSAAIGLVVAYYYLRPQVPFEVPLGEIGRQWIAAIGMGAVVYAARRLGETHPAAETLVAYNAAFVVVLVGIGAAVYFLLLLAISGQFRRTVDDNLPIGVPKNSGRG</sequence>
<dbReference type="InterPro" id="IPR002797">
    <property type="entry name" value="Polysacc_synth"/>
</dbReference>
<dbReference type="KEGG" id="hdf:AArcSl_2921"/>
<feature type="transmembrane region" description="Helical" evidence="6">
    <location>
        <begin position="35"/>
        <end position="54"/>
    </location>
</feature>
<dbReference type="InterPro" id="IPR050833">
    <property type="entry name" value="Poly_Biosynth_Transport"/>
</dbReference>
<evidence type="ECO:0000256" key="4">
    <source>
        <dbReference type="ARBA" id="ARBA00022989"/>
    </source>
</evidence>
<dbReference type="GO" id="GO:0005886">
    <property type="term" value="C:plasma membrane"/>
    <property type="evidence" value="ECO:0007669"/>
    <property type="project" value="UniProtKB-SubCell"/>
</dbReference>
<feature type="transmembrane region" description="Helical" evidence="6">
    <location>
        <begin position="103"/>
        <end position="126"/>
    </location>
</feature>
<dbReference type="PANTHER" id="PTHR30250">
    <property type="entry name" value="PST FAMILY PREDICTED COLANIC ACID TRANSPORTER"/>
    <property type="match status" value="1"/>
</dbReference>
<evidence type="ECO:0000256" key="1">
    <source>
        <dbReference type="ARBA" id="ARBA00004651"/>
    </source>
</evidence>
<name>A0A343TN60_9EURY</name>
<keyword evidence="8" id="KW-1185">Reference proteome</keyword>
<feature type="transmembrane region" description="Helical" evidence="6">
    <location>
        <begin position="223"/>
        <end position="244"/>
    </location>
</feature>
<feature type="transmembrane region" description="Helical" evidence="6">
    <location>
        <begin position="312"/>
        <end position="331"/>
    </location>
</feature>
<keyword evidence="4 6" id="KW-1133">Transmembrane helix</keyword>
<dbReference type="Proteomes" id="UP000263012">
    <property type="component" value="Chromosome"/>
</dbReference>
<protein>
    <submittedName>
        <fullName evidence="7">Polysaccharide biosynthesis protein</fullName>
    </submittedName>
</protein>
<dbReference type="OrthoDB" id="112053at2157"/>
<evidence type="ECO:0000256" key="2">
    <source>
        <dbReference type="ARBA" id="ARBA00022475"/>
    </source>
</evidence>
<evidence type="ECO:0000313" key="7">
    <source>
        <dbReference type="EMBL" id="AUX10532.1"/>
    </source>
</evidence>
<feature type="transmembrane region" description="Helical" evidence="6">
    <location>
        <begin position="282"/>
        <end position="300"/>
    </location>
</feature>
<feature type="transmembrane region" description="Helical" evidence="6">
    <location>
        <begin position="351"/>
        <end position="368"/>
    </location>
</feature>
<organism evidence="7 8">
    <name type="scientific">Halalkaliarchaeum desulfuricum</name>
    <dbReference type="NCBI Taxonomy" id="2055893"/>
    <lineage>
        <taxon>Archaea</taxon>
        <taxon>Methanobacteriati</taxon>
        <taxon>Methanobacteriota</taxon>
        <taxon>Stenosarchaea group</taxon>
        <taxon>Halobacteria</taxon>
        <taxon>Halobacteriales</taxon>
        <taxon>Haloferacaceae</taxon>
        <taxon>Halalkaliarchaeum</taxon>
    </lineage>
</organism>
<feature type="transmembrane region" description="Helical" evidence="6">
    <location>
        <begin position="138"/>
        <end position="162"/>
    </location>
</feature>
<reference evidence="8" key="1">
    <citation type="submission" date="2017-11" db="EMBL/GenBank/DDBJ databases">
        <title>Phenotypic and genomic properties of facultatively anaerobic sulfur-reducing natronoarchaea from hypersaline soda lakes.</title>
        <authorList>
            <person name="Sorokin D.Y."/>
            <person name="Kublanov I.V."/>
            <person name="Roman P."/>
            <person name="Sinninghe Damste J.S."/>
            <person name="Golyshin P.N."/>
            <person name="Rojo D."/>
            <person name="Ciordia S."/>
            <person name="Mena M.D.C."/>
            <person name="Ferrer M."/>
            <person name="Messina E."/>
            <person name="Smedile F."/>
            <person name="La Spada G."/>
            <person name="La Cono V."/>
            <person name="Yakimov M.M."/>
        </authorList>
    </citation>
    <scope>NUCLEOTIDE SEQUENCE [LARGE SCALE GENOMIC DNA]</scope>
    <source>
        <strain evidence="8">AArc-Sl</strain>
    </source>
</reference>
<feature type="transmembrane region" description="Helical" evidence="6">
    <location>
        <begin position="437"/>
        <end position="459"/>
    </location>
</feature>
<feature type="transmembrane region" description="Helical" evidence="6">
    <location>
        <begin position="168"/>
        <end position="186"/>
    </location>
</feature>
<feature type="transmembrane region" description="Helical" evidence="6">
    <location>
        <begin position="375"/>
        <end position="394"/>
    </location>
</feature>
<dbReference type="GeneID" id="37879283"/>
<dbReference type="RefSeq" id="WP_119820933.1">
    <property type="nucleotide sequence ID" value="NZ_CP025066.1"/>
</dbReference>
<proteinExistence type="predicted"/>
<evidence type="ECO:0000256" key="5">
    <source>
        <dbReference type="ARBA" id="ARBA00023136"/>
    </source>
</evidence>
<evidence type="ECO:0000256" key="3">
    <source>
        <dbReference type="ARBA" id="ARBA00022692"/>
    </source>
</evidence>
<evidence type="ECO:0000256" key="6">
    <source>
        <dbReference type="SAM" id="Phobius"/>
    </source>
</evidence>
<keyword evidence="5 6" id="KW-0472">Membrane</keyword>
<dbReference type="AlphaFoldDB" id="A0A343TN60"/>
<evidence type="ECO:0000313" key="8">
    <source>
        <dbReference type="Proteomes" id="UP000263012"/>
    </source>
</evidence>
<feature type="transmembrane region" description="Helical" evidence="6">
    <location>
        <begin position="7"/>
        <end position="29"/>
    </location>
</feature>
<accession>A0A343TN60</accession>
<dbReference type="PANTHER" id="PTHR30250:SF28">
    <property type="entry name" value="POLYSACCHARIDE BIOSYNTHESIS PROTEIN"/>
    <property type="match status" value="1"/>
</dbReference>
<gene>
    <name evidence="7" type="primary">aglR</name>
    <name evidence="7" type="ORF">AArcSl_2921</name>
</gene>
<keyword evidence="3 6" id="KW-0812">Transmembrane</keyword>
<comment type="subcellular location">
    <subcellularLocation>
        <location evidence="1">Cell membrane</location>
        <topology evidence="1">Multi-pass membrane protein</topology>
    </subcellularLocation>
</comment>
<feature type="transmembrane region" description="Helical" evidence="6">
    <location>
        <begin position="75"/>
        <end position="97"/>
    </location>
</feature>
<dbReference type="EMBL" id="CP025066">
    <property type="protein sequence ID" value="AUX10532.1"/>
    <property type="molecule type" value="Genomic_DNA"/>
</dbReference>
<dbReference type="Pfam" id="PF01943">
    <property type="entry name" value="Polysacc_synt"/>
    <property type="match status" value="1"/>
</dbReference>